<dbReference type="InterPro" id="IPR004431">
    <property type="entry name" value="3-IsopropMal_deHydase_ssu"/>
</dbReference>
<evidence type="ECO:0000256" key="4">
    <source>
        <dbReference type="ARBA" id="ARBA00009845"/>
    </source>
</evidence>
<dbReference type="EMBL" id="CP074347">
    <property type="protein sequence ID" value="USV03091.1"/>
    <property type="molecule type" value="Genomic_DNA"/>
</dbReference>
<evidence type="ECO:0000256" key="1">
    <source>
        <dbReference type="ARBA" id="ARBA00000491"/>
    </source>
</evidence>
<dbReference type="Proteomes" id="UP001056873">
    <property type="component" value="Chromosome"/>
</dbReference>
<sequence>MPQALNRFQAIACAVMRDNIDTDALIPTSENTRVAVAGYGESLFAFWRYRNLTSRTPDPTFVLNNPAYQSAQILLSGANFGCGSSRESAVWALRDYGFRVIIAKSFNETFLRNCIANGIAPLLADGDVLQRAAETLTAHPGTRLAVELETGKANVLAAPEWRFDFCLDPYYCDLLIQGRTEEETLALYTNDINALRGFLTLTFPNTARER</sequence>
<evidence type="ECO:0000256" key="10">
    <source>
        <dbReference type="ARBA" id="ARBA00023304"/>
    </source>
</evidence>
<dbReference type="CDD" id="cd01577">
    <property type="entry name" value="IPMI_Swivel"/>
    <property type="match status" value="1"/>
</dbReference>
<comment type="function">
    <text evidence="2">Catalyzes the isomerization between 2-isopropylmalate and 3-isopropylmalate, via the formation of 2-isopropylmaleate.</text>
</comment>
<comment type="subunit">
    <text evidence="5">Heterodimer of LeuC and LeuD.</text>
</comment>
<gene>
    <name evidence="12" type="primary">leuD</name>
    <name evidence="12" type="ORF">KFQ06_11545</name>
</gene>
<evidence type="ECO:0000256" key="8">
    <source>
        <dbReference type="ARBA" id="ARBA00022605"/>
    </source>
</evidence>
<dbReference type="Gene3D" id="3.20.19.10">
    <property type="entry name" value="Aconitase, domain 4"/>
    <property type="match status" value="1"/>
</dbReference>
<keyword evidence="10" id="KW-0100">Branched-chain amino acid biosynthesis</keyword>
<name>A0ABY5CY86_9GAMM</name>
<comment type="pathway">
    <text evidence="3">Amino-acid biosynthesis; L-leucine biosynthesis; L-leucine from 3-methyl-2-oxobutanoate: step 2/4.</text>
</comment>
<keyword evidence="9 12" id="KW-0456">Lyase</keyword>
<reference evidence="12" key="1">
    <citation type="journal article" date="2022" name="BMC Genomics">
        <title>Genome sequence of the entomopathogenic Serratia entomophila isolate 626 and characterisation of the species specific itaconate degradation pathway.</title>
        <authorList>
            <person name="Vaughan A.L."/>
            <person name="Altermann E."/>
            <person name="Glare T.R."/>
            <person name="Hurst M.R.H."/>
        </authorList>
    </citation>
    <scope>NUCLEOTIDE SEQUENCE</scope>
    <source>
        <strain evidence="12">626</strain>
    </source>
</reference>
<dbReference type="NCBIfam" id="TIGR00171">
    <property type="entry name" value="leuD"/>
    <property type="match status" value="1"/>
</dbReference>
<dbReference type="InterPro" id="IPR033940">
    <property type="entry name" value="IPMI_Swivel"/>
</dbReference>
<evidence type="ECO:0000256" key="9">
    <source>
        <dbReference type="ARBA" id="ARBA00023239"/>
    </source>
</evidence>
<evidence type="ECO:0000256" key="6">
    <source>
        <dbReference type="ARBA" id="ARBA00011998"/>
    </source>
</evidence>
<evidence type="ECO:0000256" key="2">
    <source>
        <dbReference type="ARBA" id="ARBA00002695"/>
    </source>
</evidence>
<comment type="similarity">
    <text evidence="4">Belongs to the LeuD family. LeuD type 1 subfamily.</text>
</comment>
<dbReference type="InterPro" id="IPR050075">
    <property type="entry name" value="LeuD"/>
</dbReference>
<dbReference type="Pfam" id="PF00694">
    <property type="entry name" value="Aconitase_C"/>
    <property type="match status" value="1"/>
</dbReference>
<comment type="catalytic activity">
    <reaction evidence="1">
        <text>(2R,3S)-3-isopropylmalate = (2S)-2-isopropylmalate</text>
        <dbReference type="Rhea" id="RHEA:32287"/>
        <dbReference type="ChEBI" id="CHEBI:1178"/>
        <dbReference type="ChEBI" id="CHEBI:35121"/>
        <dbReference type="EC" id="4.2.1.33"/>
    </reaction>
</comment>
<keyword evidence="7" id="KW-0432">Leucine biosynthesis</keyword>
<dbReference type="InterPro" id="IPR015928">
    <property type="entry name" value="Aconitase/3IPM_dehydase_swvl"/>
</dbReference>
<keyword evidence="8" id="KW-0028">Amino-acid biosynthesis</keyword>
<dbReference type="RefSeq" id="WP_234591070.1">
    <property type="nucleotide sequence ID" value="NZ_CAMIPG010000001.1"/>
</dbReference>
<evidence type="ECO:0000256" key="5">
    <source>
        <dbReference type="ARBA" id="ARBA00011271"/>
    </source>
</evidence>
<dbReference type="NCBIfam" id="NF002458">
    <property type="entry name" value="PRK01641.1"/>
    <property type="match status" value="1"/>
</dbReference>
<evidence type="ECO:0000259" key="11">
    <source>
        <dbReference type="Pfam" id="PF00694"/>
    </source>
</evidence>
<proteinExistence type="inferred from homology"/>
<dbReference type="GeneID" id="75022656"/>
<dbReference type="PANTHER" id="PTHR43345:SF5">
    <property type="entry name" value="3-ISOPROPYLMALATE DEHYDRATASE SMALL SUBUNIT"/>
    <property type="match status" value="1"/>
</dbReference>
<evidence type="ECO:0000256" key="3">
    <source>
        <dbReference type="ARBA" id="ARBA00004729"/>
    </source>
</evidence>
<dbReference type="PANTHER" id="PTHR43345">
    <property type="entry name" value="3-ISOPROPYLMALATE DEHYDRATASE SMALL SUBUNIT 2-RELATED-RELATED"/>
    <property type="match status" value="1"/>
</dbReference>
<dbReference type="InterPro" id="IPR000573">
    <property type="entry name" value="AconitaseA/IPMdHydase_ssu_swvl"/>
</dbReference>
<protein>
    <recommendedName>
        <fullName evidence="6">3-isopropylmalate dehydratase</fullName>
        <ecNumber evidence="6">4.2.1.33</ecNumber>
    </recommendedName>
</protein>
<dbReference type="GO" id="GO:0003861">
    <property type="term" value="F:3-isopropylmalate dehydratase activity"/>
    <property type="evidence" value="ECO:0007669"/>
    <property type="project" value="UniProtKB-EC"/>
</dbReference>
<organism evidence="12 13">
    <name type="scientific">Serratia entomophila</name>
    <dbReference type="NCBI Taxonomy" id="42906"/>
    <lineage>
        <taxon>Bacteria</taxon>
        <taxon>Pseudomonadati</taxon>
        <taxon>Pseudomonadota</taxon>
        <taxon>Gammaproteobacteria</taxon>
        <taxon>Enterobacterales</taxon>
        <taxon>Yersiniaceae</taxon>
        <taxon>Serratia</taxon>
    </lineage>
</organism>
<feature type="domain" description="Aconitase A/isopropylmalate dehydratase small subunit swivel" evidence="11">
    <location>
        <begin position="11"/>
        <end position="122"/>
    </location>
</feature>
<evidence type="ECO:0000313" key="13">
    <source>
        <dbReference type="Proteomes" id="UP001056873"/>
    </source>
</evidence>
<dbReference type="EC" id="4.2.1.33" evidence="6"/>
<evidence type="ECO:0000313" key="12">
    <source>
        <dbReference type="EMBL" id="USV03091.1"/>
    </source>
</evidence>
<accession>A0ABY5CY86</accession>
<dbReference type="SUPFAM" id="SSF52016">
    <property type="entry name" value="LeuD/IlvD-like"/>
    <property type="match status" value="1"/>
</dbReference>
<evidence type="ECO:0000256" key="7">
    <source>
        <dbReference type="ARBA" id="ARBA00022430"/>
    </source>
</evidence>
<keyword evidence="13" id="KW-1185">Reference proteome</keyword>